<feature type="transmembrane region" description="Helical" evidence="2">
    <location>
        <begin position="148"/>
        <end position="167"/>
    </location>
</feature>
<dbReference type="Proteomes" id="UP001201873">
    <property type="component" value="Unassembled WGS sequence"/>
</dbReference>
<keyword evidence="2" id="KW-1133">Transmembrane helix</keyword>
<proteinExistence type="predicted"/>
<protein>
    <recommendedName>
        <fullName evidence="5">Integral membrane protein</fullName>
    </recommendedName>
</protein>
<keyword evidence="2" id="KW-0812">Transmembrane</keyword>
<dbReference type="EMBL" id="JALKFT010000005">
    <property type="protein sequence ID" value="MCK9875461.1"/>
    <property type="molecule type" value="Genomic_DNA"/>
</dbReference>
<feature type="compositionally biased region" description="Basic and acidic residues" evidence="1">
    <location>
        <begin position="182"/>
        <end position="196"/>
    </location>
</feature>
<feature type="region of interest" description="Disordered" evidence="1">
    <location>
        <begin position="173"/>
        <end position="215"/>
    </location>
</feature>
<name>A0ABT0JV86_9ACTN</name>
<evidence type="ECO:0000256" key="2">
    <source>
        <dbReference type="SAM" id="Phobius"/>
    </source>
</evidence>
<gene>
    <name evidence="3" type="ORF">MXD59_06660</name>
</gene>
<feature type="transmembrane region" description="Helical" evidence="2">
    <location>
        <begin position="30"/>
        <end position="57"/>
    </location>
</feature>
<sequence length="215" mass="23241">MIGTAIVCCETGFWLLLGFGLLLRYRWNRLCMACAVLCGLPVLDLALLVLTMLVLRAGARPDWTHGLAAVYLGFSIAFGPPLIRWADQRVRSPTAQPGARRPHEPPHVRTEWRRFGRACVAAAASTGLLLGAVAWLGDSADTGALLAWIPQLGLVLAGWLILGPLWVTARQSHLRPRSGRIPGKDDHPGRKLDDGSGHGNGQPLTRPLQADTEPS</sequence>
<evidence type="ECO:0000313" key="4">
    <source>
        <dbReference type="Proteomes" id="UP001201873"/>
    </source>
</evidence>
<dbReference type="RefSeq" id="WP_248823907.1">
    <property type="nucleotide sequence ID" value="NZ_JALKFT010000005.1"/>
</dbReference>
<evidence type="ECO:0000313" key="3">
    <source>
        <dbReference type="EMBL" id="MCK9875461.1"/>
    </source>
</evidence>
<reference evidence="3 4" key="1">
    <citation type="submission" date="2022-04" db="EMBL/GenBank/DDBJ databases">
        <title>Genome diversity in the genus Frankia.</title>
        <authorList>
            <person name="Carlos-Shanley C."/>
            <person name="Hahn D."/>
        </authorList>
    </citation>
    <scope>NUCLEOTIDE SEQUENCE [LARGE SCALE GENOMIC DNA]</scope>
    <source>
        <strain evidence="3 4">Ag45/Mut15</strain>
    </source>
</reference>
<accession>A0ABT0JV86</accession>
<feature type="transmembrane region" description="Helical" evidence="2">
    <location>
        <begin position="115"/>
        <end position="136"/>
    </location>
</feature>
<feature type="transmembrane region" description="Helical" evidence="2">
    <location>
        <begin position="63"/>
        <end position="83"/>
    </location>
</feature>
<keyword evidence="4" id="KW-1185">Reference proteome</keyword>
<keyword evidence="2" id="KW-0472">Membrane</keyword>
<evidence type="ECO:0008006" key="5">
    <source>
        <dbReference type="Google" id="ProtNLM"/>
    </source>
</evidence>
<organism evidence="3 4">
    <name type="scientific">Frankia umida</name>
    <dbReference type="NCBI Taxonomy" id="573489"/>
    <lineage>
        <taxon>Bacteria</taxon>
        <taxon>Bacillati</taxon>
        <taxon>Actinomycetota</taxon>
        <taxon>Actinomycetes</taxon>
        <taxon>Frankiales</taxon>
        <taxon>Frankiaceae</taxon>
        <taxon>Frankia</taxon>
    </lineage>
</organism>
<comment type="caution">
    <text evidence="3">The sequence shown here is derived from an EMBL/GenBank/DDBJ whole genome shotgun (WGS) entry which is preliminary data.</text>
</comment>
<evidence type="ECO:0000256" key="1">
    <source>
        <dbReference type="SAM" id="MobiDB-lite"/>
    </source>
</evidence>